<protein>
    <recommendedName>
        <fullName evidence="11">Protein Wnt</fullName>
    </recommendedName>
</protein>
<dbReference type="InterPro" id="IPR043158">
    <property type="entry name" value="Wnt_C"/>
</dbReference>
<evidence type="ECO:0000313" key="13">
    <source>
        <dbReference type="Ensembl" id="ENSEBUP00000009257.1"/>
    </source>
</evidence>
<dbReference type="Gene3D" id="3.30.2460.20">
    <property type="match status" value="1"/>
</dbReference>
<keyword evidence="3 11" id="KW-0217">Developmental protein</keyword>
<comment type="function">
    <text evidence="10">Ligand for members of the frizzled family of seven transmembrane receptors. Probable developmental protein. May be a signaling molecule which affects the development of discrete regions of tissues. Is likely to signal over only few cell diameters.</text>
</comment>
<evidence type="ECO:0000256" key="2">
    <source>
        <dbReference type="ARBA" id="ARBA00005683"/>
    </source>
</evidence>
<comment type="subcellular location">
    <subcellularLocation>
        <location evidence="1 11">Secreted</location>
        <location evidence="1 11">Extracellular space</location>
        <location evidence="1 11">Extracellular matrix</location>
    </subcellularLocation>
</comment>
<keyword evidence="14" id="KW-1185">Reference proteome</keyword>
<keyword evidence="6 11" id="KW-0879">Wnt signaling pathway</keyword>
<evidence type="ECO:0000256" key="4">
    <source>
        <dbReference type="ARBA" id="ARBA00022525"/>
    </source>
</evidence>
<accession>A0A8C4WRH3</accession>
<evidence type="ECO:0000256" key="11">
    <source>
        <dbReference type="RuleBase" id="RU003500"/>
    </source>
</evidence>
<dbReference type="OMA" id="NIKECEW"/>
<dbReference type="GO" id="GO:0005125">
    <property type="term" value="F:cytokine activity"/>
    <property type="evidence" value="ECO:0007669"/>
    <property type="project" value="TreeGrafter"/>
</dbReference>
<sequence>MPHTPYLLLYPLLLTALPSLCSQPGAAQVNTWWSLGLLGVQKPQMYLPGGAPACRHLTSLSRGQHKLCHLYPHHMPFMAEGARLGLRECQYQMQGYRWNCSLNGGIAALRRTTMIGSRETALAYSLTAAGAVHVVSRACGQGALTMCGCGSTPRPHHLQRDWLWGGCGDNIEHGVRFAGEFADASERERSPQPGTDGFALKIVKLHNNKAGRRAVLDLASIACKCHGVSGSCSVRTCWPQLAPFRSVSHRLHSKYISAVAVRLNRRSRLRQVKRRRRHGHPATADLVFLDPSPDYCAHNDTTGSLGTVGRTCKLISRGADSCELLCCGRSYERFQSTVVKRCHCKFQWCCFVRCKTCTSIVDAFICN</sequence>
<dbReference type="PANTHER" id="PTHR12027">
    <property type="entry name" value="WNT RELATED"/>
    <property type="match status" value="1"/>
</dbReference>
<evidence type="ECO:0000256" key="10">
    <source>
        <dbReference type="ARBA" id="ARBA00037729"/>
    </source>
</evidence>
<dbReference type="PRINTS" id="PR01349">
    <property type="entry name" value="WNTPROTEIN"/>
</dbReference>
<keyword evidence="8" id="KW-0325">Glycoprotein</keyword>
<feature type="signal peptide" evidence="12">
    <location>
        <begin position="1"/>
        <end position="27"/>
    </location>
</feature>
<dbReference type="InterPro" id="IPR018161">
    <property type="entry name" value="Wnt_CS"/>
</dbReference>
<dbReference type="FunFam" id="3.30.2460.20:FF:000001">
    <property type="entry name" value="Wnt homolog"/>
    <property type="match status" value="1"/>
</dbReference>
<dbReference type="AlphaFoldDB" id="A0A8C4WRH3"/>
<keyword evidence="9" id="KW-0449">Lipoprotein</keyword>
<dbReference type="Ensembl" id="ENSEBUT00000009779.1">
    <property type="protein sequence ID" value="ENSEBUP00000009257.1"/>
    <property type="gene ID" value="ENSEBUG00000005964.1"/>
</dbReference>
<dbReference type="PROSITE" id="PS00246">
    <property type="entry name" value="WNT1"/>
    <property type="match status" value="1"/>
</dbReference>
<keyword evidence="5" id="KW-0272">Extracellular matrix</keyword>
<evidence type="ECO:0000256" key="6">
    <source>
        <dbReference type="ARBA" id="ARBA00022687"/>
    </source>
</evidence>
<dbReference type="SMART" id="SM00097">
    <property type="entry name" value="WNT1"/>
    <property type="match status" value="1"/>
</dbReference>
<proteinExistence type="inferred from homology"/>
<dbReference type="PANTHER" id="PTHR12027:SF77">
    <property type="entry name" value="PROTEIN WNT-5"/>
    <property type="match status" value="1"/>
</dbReference>
<dbReference type="GO" id="GO:0005109">
    <property type="term" value="F:frizzled binding"/>
    <property type="evidence" value="ECO:0007669"/>
    <property type="project" value="TreeGrafter"/>
</dbReference>
<keyword evidence="12" id="KW-0732">Signal</keyword>
<dbReference type="GO" id="GO:0060070">
    <property type="term" value="P:canonical Wnt signaling pathway"/>
    <property type="evidence" value="ECO:0007669"/>
    <property type="project" value="TreeGrafter"/>
</dbReference>
<keyword evidence="4" id="KW-0964">Secreted</keyword>
<dbReference type="Pfam" id="PF00110">
    <property type="entry name" value="wnt"/>
    <property type="match status" value="1"/>
</dbReference>
<dbReference type="Proteomes" id="UP000694388">
    <property type="component" value="Unplaced"/>
</dbReference>
<evidence type="ECO:0000256" key="7">
    <source>
        <dbReference type="ARBA" id="ARBA00023157"/>
    </source>
</evidence>
<comment type="similarity">
    <text evidence="2 11">Belongs to the Wnt family.</text>
</comment>
<dbReference type="InterPro" id="IPR005817">
    <property type="entry name" value="Wnt"/>
</dbReference>
<name>A0A8C4WRH3_EPTBU</name>
<keyword evidence="7" id="KW-1015">Disulfide bond</keyword>
<dbReference type="GO" id="GO:0030182">
    <property type="term" value="P:neuron differentiation"/>
    <property type="evidence" value="ECO:0007669"/>
    <property type="project" value="TreeGrafter"/>
</dbReference>
<dbReference type="GeneTree" id="ENSGT00940000157617"/>
<feature type="chain" id="PRO_5044680627" description="Protein Wnt" evidence="12">
    <location>
        <begin position="28"/>
        <end position="367"/>
    </location>
</feature>
<evidence type="ECO:0000256" key="9">
    <source>
        <dbReference type="ARBA" id="ARBA00023288"/>
    </source>
</evidence>
<dbReference type="GO" id="GO:0045165">
    <property type="term" value="P:cell fate commitment"/>
    <property type="evidence" value="ECO:0007669"/>
    <property type="project" value="TreeGrafter"/>
</dbReference>
<dbReference type="GO" id="GO:0005615">
    <property type="term" value="C:extracellular space"/>
    <property type="evidence" value="ECO:0007669"/>
    <property type="project" value="TreeGrafter"/>
</dbReference>
<evidence type="ECO:0000256" key="1">
    <source>
        <dbReference type="ARBA" id="ARBA00004498"/>
    </source>
</evidence>
<evidence type="ECO:0000256" key="12">
    <source>
        <dbReference type="SAM" id="SignalP"/>
    </source>
</evidence>
<dbReference type="Ensembl" id="ENSEBUT00000009771.1">
    <property type="protein sequence ID" value="ENSEBUP00000009249.1"/>
    <property type="gene ID" value="ENSEBUG00000005964.1"/>
</dbReference>
<evidence type="ECO:0000256" key="3">
    <source>
        <dbReference type="ARBA" id="ARBA00022473"/>
    </source>
</evidence>
<evidence type="ECO:0000256" key="5">
    <source>
        <dbReference type="ARBA" id="ARBA00022530"/>
    </source>
</evidence>
<organism evidence="13 14">
    <name type="scientific">Eptatretus burgeri</name>
    <name type="common">Inshore hagfish</name>
    <dbReference type="NCBI Taxonomy" id="7764"/>
    <lineage>
        <taxon>Eukaryota</taxon>
        <taxon>Metazoa</taxon>
        <taxon>Chordata</taxon>
        <taxon>Craniata</taxon>
        <taxon>Vertebrata</taxon>
        <taxon>Cyclostomata</taxon>
        <taxon>Myxini</taxon>
        <taxon>Myxiniformes</taxon>
        <taxon>Myxinidae</taxon>
        <taxon>Eptatretinae</taxon>
        <taxon>Eptatretus</taxon>
    </lineage>
</organism>
<evidence type="ECO:0000313" key="14">
    <source>
        <dbReference type="Proteomes" id="UP000694388"/>
    </source>
</evidence>
<evidence type="ECO:0000256" key="8">
    <source>
        <dbReference type="ARBA" id="ARBA00023180"/>
    </source>
</evidence>
<reference evidence="13" key="1">
    <citation type="submission" date="2025-05" db="UniProtKB">
        <authorList>
            <consortium name="Ensembl"/>
        </authorList>
    </citation>
    <scope>IDENTIFICATION</scope>
</reference>